<keyword evidence="3" id="KW-0378">Hydrolase</keyword>
<evidence type="ECO:0000256" key="5">
    <source>
        <dbReference type="SAM" id="MobiDB-lite"/>
    </source>
</evidence>
<feature type="transmembrane region" description="Helical" evidence="6">
    <location>
        <begin position="174"/>
        <end position="194"/>
    </location>
</feature>
<dbReference type="Proteomes" id="UP001143463">
    <property type="component" value="Unassembled WGS sequence"/>
</dbReference>
<evidence type="ECO:0000259" key="7">
    <source>
        <dbReference type="PROSITE" id="PS51935"/>
    </source>
</evidence>
<reference evidence="8" key="2">
    <citation type="submission" date="2023-01" db="EMBL/GenBank/DDBJ databases">
        <authorList>
            <person name="Sun Q."/>
            <person name="Evtushenko L."/>
        </authorList>
    </citation>
    <scope>NUCLEOTIDE SEQUENCE</scope>
    <source>
        <strain evidence="8">VKM Ac-1069</strain>
    </source>
</reference>
<feature type="region of interest" description="Disordered" evidence="5">
    <location>
        <begin position="1"/>
        <end position="76"/>
    </location>
</feature>
<reference evidence="8" key="1">
    <citation type="journal article" date="2014" name="Int. J. Syst. Evol. Microbiol.">
        <title>Complete genome sequence of Corynebacterium casei LMG S-19264T (=DSM 44701T), isolated from a smear-ripened cheese.</title>
        <authorList>
            <consortium name="US DOE Joint Genome Institute (JGI-PGF)"/>
            <person name="Walter F."/>
            <person name="Albersmeier A."/>
            <person name="Kalinowski J."/>
            <person name="Ruckert C."/>
        </authorList>
    </citation>
    <scope>NUCLEOTIDE SEQUENCE</scope>
    <source>
        <strain evidence="8">VKM Ac-1069</strain>
    </source>
</reference>
<keyword evidence="9" id="KW-1185">Reference proteome</keyword>
<dbReference type="Pfam" id="PF00877">
    <property type="entry name" value="NLPC_P60"/>
    <property type="match status" value="1"/>
</dbReference>
<dbReference type="Gene3D" id="3.90.1720.10">
    <property type="entry name" value="endopeptidase domain like (from Nostoc punctiforme)"/>
    <property type="match status" value="1"/>
</dbReference>
<dbReference type="InterPro" id="IPR051794">
    <property type="entry name" value="PG_Endopeptidase_C40"/>
</dbReference>
<evidence type="ECO:0000256" key="2">
    <source>
        <dbReference type="ARBA" id="ARBA00022670"/>
    </source>
</evidence>
<feature type="compositionally biased region" description="Low complexity" evidence="5">
    <location>
        <begin position="476"/>
        <end position="495"/>
    </location>
</feature>
<protein>
    <recommendedName>
        <fullName evidence="7">NlpC/P60 domain-containing protein</fullName>
    </recommendedName>
</protein>
<dbReference type="PANTHER" id="PTHR47359">
    <property type="entry name" value="PEPTIDOGLYCAN DL-ENDOPEPTIDASE CWLO"/>
    <property type="match status" value="1"/>
</dbReference>
<dbReference type="SUPFAM" id="SSF54001">
    <property type="entry name" value="Cysteine proteinases"/>
    <property type="match status" value="1"/>
</dbReference>
<dbReference type="PROSITE" id="PS51935">
    <property type="entry name" value="NLPC_P60"/>
    <property type="match status" value="1"/>
</dbReference>
<dbReference type="AlphaFoldDB" id="A0A9W6L0A9"/>
<comment type="similarity">
    <text evidence="1">Belongs to the peptidase C40 family.</text>
</comment>
<feature type="compositionally biased region" description="Low complexity" evidence="5">
    <location>
        <begin position="507"/>
        <end position="543"/>
    </location>
</feature>
<keyword evidence="6" id="KW-0812">Transmembrane</keyword>
<keyword evidence="4" id="KW-0788">Thiol protease</keyword>
<organism evidence="8 9">
    <name type="scientific">Pseudonocardia halophobica</name>
    <dbReference type="NCBI Taxonomy" id="29401"/>
    <lineage>
        <taxon>Bacteria</taxon>
        <taxon>Bacillati</taxon>
        <taxon>Actinomycetota</taxon>
        <taxon>Actinomycetes</taxon>
        <taxon>Pseudonocardiales</taxon>
        <taxon>Pseudonocardiaceae</taxon>
        <taxon>Pseudonocardia</taxon>
    </lineage>
</organism>
<feature type="region of interest" description="Disordered" evidence="5">
    <location>
        <begin position="507"/>
        <end position="546"/>
    </location>
</feature>
<evidence type="ECO:0000256" key="1">
    <source>
        <dbReference type="ARBA" id="ARBA00007074"/>
    </source>
</evidence>
<evidence type="ECO:0000256" key="4">
    <source>
        <dbReference type="ARBA" id="ARBA00022807"/>
    </source>
</evidence>
<dbReference type="GO" id="GO:0008234">
    <property type="term" value="F:cysteine-type peptidase activity"/>
    <property type="evidence" value="ECO:0007669"/>
    <property type="project" value="UniProtKB-KW"/>
</dbReference>
<evidence type="ECO:0000256" key="6">
    <source>
        <dbReference type="SAM" id="Phobius"/>
    </source>
</evidence>
<feature type="domain" description="NlpC/P60" evidence="7">
    <location>
        <begin position="240"/>
        <end position="365"/>
    </location>
</feature>
<name>A0A9W6L0A9_9PSEU</name>
<evidence type="ECO:0000256" key="3">
    <source>
        <dbReference type="ARBA" id="ARBA00022801"/>
    </source>
</evidence>
<evidence type="ECO:0000313" key="9">
    <source>
        <dbReference type="Proteomes" id="UP001143463"/>
    </source>
</evidence>
<dbReference type="InterPro" id="IPR000064">
    <property type="entry name" value="NLP_P60_dom"/>
</dbReference>
<feature type="region of interest" description="Disordered" evidence="5">
    <location>
        <begin position="475"/>
        <end position="495"/>
    </location>
</feature>
<accession>A0A9W6L0A9</accession>
<dbReference type="InterPro" id="IPR038765">
    <property type="entry name" value="Papain-like_cys_pep_sf"/>
</dbReference>
<comment type="caution">
    <text evidence="8">The sequence shown here is derived from an EMBL/GenBank/DDBJ whole genome shotgun (WGS) entry which is preliminary data.</text>
</comment>
<proteinExistence type="inferred from homology"/>
<dbReference type="EMBL" id="BSFQ01000004">
    <property type="protein sequence ID" value="GLL10440.1"/>
    <property type="molecule type" value="Genomic_DNA"/>
</dbReference>
<feature type="compositionally biased region" description="Basic residues" evidence="5">
    <location>
        <begin position="15"/>
        <end position="26"/>
    </location>
</feature>
<evidence type="ECO:0000313" key="8">
    <source>
        <dbReference type="EMBL" id="GLL10440.1"/>
    </source>
</evidence>
<keyword evidence="6" id="KW-1133">Transmembrane helix</keyword>
<dbReference type="PANTHER" id="PTHR47359:SF3">
    <property type="entry name" value="NLP_P60 DOMAIN-CONTAINING PROTEIN-RELATED"/>
    <property type="match status" value="1"/>
</dbReference>
<keyword evidence="2" id="KW-0645">Protease</keyword>
<sequence length="671" mass="67386">MALRERVPTTGSRSVTKRSGRHRAGSHRPAIVVPEQRGTSHRWITAEADERARRRESRRRAGTGTETRSVPAETARGAAVGLEPGVESRSLRAEAARSAAAGLAGARLATALVGRVVADCHREAATRIADRIATVRAPLPEPGVVDREPEPGVTRTLPVRYRGVPTRRRPRPAAGVWVLLGLLLVVAVAVPSAVRQAGFATTADAAAERFPGVFPENTEPGAGGGPVAPAPAEFTTALPDGRAQVAIDAALSQVGVPYQWGGDGPAAGDQGFDCSGLTVFAYGAAGITLPRTAHTQYVAGPHVPADAALQPGDLVFYGTPSAVHHVGVYLGDGRMVNAPTYGQPVRTSYYRWRGDDYLGATRPAAPGPRSSGMLQVLPEPRVTSPNGWPKTFDAPAAPAPAAAIAPSESLPPESVTAAAAMAASVGPLSVVDGAVPSGAGAGSTGPVFGEPAAAPATGPAPAGQVWRPAAATWRLPAGGDVSGDAASAPAGSTVAGPAGQVAAVAGPAQAAAPADQTGAAPAENSAAPPAAAAPTPAGPADTARSAVAPAGDVPAAQAPTVGTLTLPGGELPLVAARLDEASVPVAPEPGTAALLDEGDAQLVVLRSADDLPLDQQLTVAVDGADPRSRTVVEAAPMSAQELAEHIRSLPAGEFQVLAPAADGTWTVAELE</sequence>
<gene>
    <name evidence="8" type="ORF">GCM10017577_15800</name>
</gene>
<keyword evidence="6" id="KW-0472">Membrane</keyword>
<dbReference type="GO" id="GO:0006508">
    <property type="term" value="P:proteolysis"/>
    <property type="evidence" value="ECO:0007669"/>
    <property type="project" value="UniProtKB-KW"/>
</dbReference>